<evidence type="ECO:0000256" key="1">
    <source>
        <dbReference type="SAM" id="MobiDB-lite"/>
    </source>
</evidence>
<dbReference type="Proteomes" id="UP000023152">
    <property type="component" value="Unassembled WGS sequence"/>
</dbReference>
<evidence type="ECO:0000256" key="2">
    <source>
        <dbReference type="SAM" id="Phobius"/>
    </source>
</evidence>
<keyword evidence="2" id="KW-0472">Membrane</keyword>
<evidence type="ECO:0000313" key="3">
    <source>
        <dbReference type="EMBL" id="ETO23150.1"/>
    </source>
</evidence>
<evidence type="ECO:0000313" key="4">
    <source>
        <dbReference type="Proteomes" id="UP000023152"/>
    </source>
</evidence>
<accession>X6NA26</accession>
<dbReference type="EMBL" id="ASPP01010165">
    <property type="protein sequence ID" value="ETO23150.1"/>
    <property type="molecule type" value="Genomic_DNA"/>
</dbReference>
<protein>
    <submittedName>
        <fullName evidence="3">Zinc finger (C3HC4 type RING finger) protein</fullName>
    </submittedName>
</protein>
<proteinExistence type="predicted"/>
<feature type="transmembrane region" description="Helical" evidence="2">
    <location>
        <begin position="436"/>
        <end position="465"/>
    </location>
</feature>
<dbReference type="AlphaFoldDB" id="X6NA26"/>
<feature type="region of interest" description="Disordered" evidence="1">
    <location>
        <begin position="293"/>
        <end position="319"/>
    </location>
</feature>
<feature type="compositionally biased region" description="Low complexity" evidence="1">
    <location>
        <begin position="293"/>
        <end position="311"/>
    </location>
</feature>
<name>X6NA26_RETFI</name>
<keyword evidence="2" id="KW-1133">Transmembrane helix</keyword>
<keyword evidence="2" id="KW-0812">Transmembrane</keyword>
<sequence>MKTNVCGTPPINSEAEGQEREKECRHAALEAIQALPKIFNLPYHLKFEGKGMAVTEKQIHNYGNVQSTNLSLKTPIREFCCRDSDSQWIKGNVNPSSSSSSSSSSTSTTSSSSSSLPSSLAVTNPPRVSIAAASAIGAGMVPFAAVAPTTTTVVKPRLEPEEKSDFSWDVKTLEWDNEKKSVLLTFTLTPPDISLLESYELDLQLLEQDQSAKYACDVISVGRSYIAVNESKGIFRLNVPILESLRAGVLHVEGLLRDQDDVTHTYPIDGRYLTLGEIRIPQKNVVISKTLSSLPSSSSSFSSSSLTSPRSNVANASDTTTVLGSTTAKSLFRPSPSPKNVEPVAPSNSVLFSVDFNKVKKTVPLPQTNLTLSCLREQIAIAFDLDDPKALKLSSKKQDGTVLEKKLEKDAMIANFDTHDKENFTLRKTAYHASNILIYVYIYVRLSFFFYLKKAPFVIFFFFFFDKNDIFRKCAPIELKILLFPQNGKRVKYILKDPTISFAAFKEAIRQKIKMSNDFVIEIASGENANKIIENDQHIALLNFNEGEMEVRIIAKQT</sequence>
<comment type="caution">
    <text evidence="3">The sequence shown here is derived from an EMBL/GenBank/DDBJ whole genome shotgun (WGS) entry which is preliminary data.</text>
</comment>
<organism evidence="3 4">
    <name type="scientific">Reticulomyxa filosa</name>
    <dbReference type="NCBI Taxonomy" id="46433"/>
    <lineage>
        <taxon>Eukaryota</taxon>
        <taxon>Sar</taxon>
        <taxon>Rhizaria</taxon>
        <taxon>Retaria</taxon>
        <taxon>Foraminifera</taxon>
        <taxon>Monothalamids</taxon>
        <taxon>Reticulomyxidae</taxon>
        <taxon>Reticulomyxa</taxon>
    </lineage>
</organism>
<feature type="region of interest" description="Disordered" evidence="1">
    <location>
        <begin position="91"/>
        <end position="122"/>
    </location>
</feature>
<feature type="compositionally biased region" description="Low complexity" evidence="1">
    <location>
        <begin position="95"/>
        <end position="120"/>
    </location>
</feature>
<gene>
    <name evidence="3" type="ORF">RFI_14036</name>
</gene>
<reference evidence="3 4" key="1">
    <citation type="journal article" date="2013" name="Curr. Biol.">
        <title>The Genome of the Foraminiferan Reticulomyxa filosa.</title>
        <authorList>
            <person name="Glockner G."/>
            <person name="Hulsmann N."/>
            <person name="Schleicher M."/>
            <person name="Noegel A.A."/>
            <person name="Eichinger L."/>
            <person name="Gallinger C."/>
            <person name="Pawlowski J."/>
            <person name="Sierra R."/>
            <person name="Euteneuer U."/>
            <person name="Pillet L."/>
            <person name="Moustafa A."/>
            <person name="Platzer M."/>
            <person name="Groth M."/>
            <person name="Szafranski K."/>
            <person name="Schliwa M."/>
        </authorList>
    </citation>
    <scope>NUCLEOTIDE SEQUENCE [LARGE SCALE GENOMIC DNA]</scope>
</reference>
<keyword evidence="4" id="KW-1185">Reference proteome</keyword>